<dbReference type="InParanoid" id="A0A4R5DND6"/>
<protein>
    <recommendedName>
        <fullName evidence="2">DUF4082 domain-containing protein</fullName>
    </recommendedName>
</protein>
<dbReference type="InterPro" id="IPR025141">
    <property type="entry name" value="DUF4082"/>
</dbReference>
<dbReference type="InterPro" id="IPR012341">
    <property type="entry name" value="6hp_glycosidase-like_sf"/>
</dbReference>
<dbReference type="Gene3D" id="2.60.120.260">
    <property type="entry name" value="Galactose-binding domain-like"/>
    <property type="match status" value="1"/>
</dbReference>
<dbReference type="Proteomes" id="UP000294739">
    <property type="component" value="Unassembled WGS sequence"/>
</dbReference>
<dbReference type="Gene3D" id="1.50.10.10">
    <property type="match status" value="1"/>
</dbReference>
<feature type="signal peptide" evidence="1">
    <location>
        <begin position="1"/>
        <end position="43"/>
    </location>
</feature>
<dbReference type="OrthoDB" id="505641at2"/>
<evidence type="ECO:0000313" key="4">
    <source>
        <dbReference type="Proteomes" id="UP000294739"/>
    </source>
</evidence>
<dbReference type="AlphaFoldDB" id="A0A4R5DND6"/>
<evidence type="ECO:0000259" key="2">
    <source>
        <dbReference type="Pfam" id="PF13313"/>
    </source>
</evidence>
<dbReference type="Pfam" id="PF13313">
    <property type="entry name" value="DUF4082"/>
    <property type="match status" value="1"/>
</dbReference>
<keyword evidence="4" id="KW-1185">Reference proteome</keyword>
<organism evidence="3 4">
    <name type="scientific">Jiangella asiatica</name>
    <dbReference type="NCBI Taxonomy" id="2530372"/>
    <lineage>
        <taxon>Bacteria</taxon>
        <taxon>Bacillati</taxon>
        <taxon>Actinomycetota</taxon>
        <taxon>Actinomycetes</taxon>
        <taxon>Jiangellales</taxon>
        <taxon>Jiangellaceae</taxon>
        <taxon>Jiangella</taxon>
    </lineage>
</organism>
<dbReference type="InterPro" id="IPR006311">
    <property type="entry name" value="TAT_signal"/>
</dbReference>
<dbReference type="EMBL" id="SMKZ01000001">
    <property type="protein sequence ID" value="TDE15836.1"/>
    <property type="molecule type" value="Genomic_DNA"/>
</dbReference>
<dbReference type="PROSITE" id="PS51318">
    <property type="entry name" value="TAT"/>
    <property type="match status" value="1"/>
</dbReference>
<evidence type="ECO:0000313" key="3">
    <source>
        <dbReference type="EMBL" id="TDE15836.1"/>
    </source>
</evidence>
<sequence length="1252" mass="133015">MTPGTHRPHRRPGHTTSSRRLLSALVAAGAVLATLAGTTPVGAATTSGPATATAAASTAGWSVEQDEGAGTVTMCGERYCAVLDVDGGAVVRSLTVDGHEQLDHARGLHSSLTADGGEVTSLELAADPEVAVDGATVEVRFTTELAAESWTFAVSADALDFTLRRTYAADTSLIEQGTPALTFADGAVEQIRWPGDGGNFPVGGHLVDSYQESWLAGGDNLDTNIRTSKEQVSFDLLSATTETALTVTGRTARDGVDSGRATELWRSGEDAGAVLNAAVATAAGGLRYAGPNPLGYGYQTTKDGSPVFQPVPVTAGQVDEVTLELGVADHEDYYDLGELEGVDEDALSAAVNDYARWMMQDVDKGASTEQPQLQSEVPPLEMHWIGQLLELFPEAGSIGAFQAGLEDIRDHLIEPSGRVICCYPGFGSTWGHDYGDQVSGYALGVAKAYELSGDGDWLASMEQSVDRALDHLVTRWTEPATRFVRNVKPDLSEADYDNDYWESSTGEFNGYTTVLLYDALTRWAELEREVLGDEARAGELTALADTIRTHFNRDVADGGFWSPETNTFLYGTGNQDALYLPVNAAVLKTDITDRDRMLAIVRAIEAHNAEHNHDLHPMNVRDLYVEDAIARTAGKGGENGGWYGAPDGDYYAGLPLLDDPQVLQTAVASFLLRYQADGFHGATAWDRDNPLSSTASGVWFPTTVMPAWGLYHYGYGLQPEHDRLVLAPYLTDAMSGSSVHYTWRQVPLTVTYADPLSYQISVRGELPTPVTVRWQNQTPGEEYRVLLGPGRARTVTADAAGTVEAELPAGSRGPLWARCLTCTAPETADPSGSGPAVEDYDADGAPLRSDGYDQVGMRVAVGPHPVEVTSLGRFKAEGNEDVHRVKIVDVEGRIVASAAVDLSGRPDADGFVSAALSEPVTLRPGLYYVVSSETRGGDAWHDAGGTVTAGDGVTVLGAVSGRDFAVAAEGATAFGPVTFGYRQVGDEEPWIQALAEPRSVRARSGEEITFDVTVWGQAADGVDGTVAARLPAGWSAEPVPFTVPTEGEPASVTVPVTVRVAPDAPTADVPLAFTATGPDGLTSSRTVTVSVANLLYDFDDGTTQGWQGGPGVVSVRAVPSTANGPGVPYAGSHLLEFDGGPMIGADPRTISVEPAEPLDLSAASTVYAHVNSWGAWPLTPDSYEVTVTLHSGTESISATTEYEANVWNRATVDVSGWEHRDEVTRIDVTYVVNVDGENYRLYFDLDSVGYDT</sequence>
<keyword evidence="1" id="KW-0732">Signal</keyword>
<feature type="chain" id="PRO_5020913102" description="DUF4082 domain-containing protein" evidence="1">
    <location>
        <begin position="44"/>
        <end position="1252"/>
    </location>
</feature>
<proteinExistence type="predicted"/>
<dbReference type="GO" id="GO:0005975">
    <property type="term" value="P:carbohydrate metabolic process"/>
    <property type="evidence" value="ECO:0007669"/>
    <property type="project" value="InterPro"/>
</dbReference>
<feature type="domain" description="DUF4082" evidence="2">
    <location>
        <begin position="854"/>
        <end position="945"/>
    </location>
</feature>
<reference evidence="3 4" key="1">
    <citation type="submission" date="2019-03" db="EMBL/GenBank/DDBJ databases">
        <title>Draft genome sequences of novel Actinobacteria.</title>
        <authorList>
            <person name="Sahin N."/>
            <person name="Ay H."/>
            <person name="Saygin H."/>
        </authorList>
    </citation>
    <scope>NUCLEOTIDE SEQUENCE [LARGE SCALE GENOMIC DNA]</scope>
    <source>
        <strain evidence="3 4">5K138</strain>
    </source>
</reference>
<evidence type="ECO:0000256" key="1">
    <source>
        <dbReference type="SAM" id="SignalP"/>
    </source>
</evidence>
<dbReference type="SUPFAM" id="SSF48208">
    <property type="entry name" value="Six-hairpin glycosidases"/>
    <property type="match status" value="1"/>
</dbReference>
<dbReference type="RefSeq" id="WP_131889932.1">
    <property type="nucleotide sequence ID" value="NZ_SMKZ01000001.1"/>
</dbReference>
<name>A0A4R5DND6_9ACTN</name>
<gene>
    <name evidence="3" type="ORF">E1269_00625</name>
</gene>
<comment type="caution">
    <text evidence="3">The sequence shown here is derived from an EMBL/GenBank/DDBJ whole genome shotgun (WGS) entry which is preliminary data.</text>
</comment>
<dbReference type="InterPro" id="IPR008928">
    <property type="entry name" value="6-hairpin_glycosidase_sf"/>
</dbReference>
<accession>A0A4R5DND6</accession>